<proteinExistence type="inferred from homology"/>
<dbReference type="RefSeq" id="WP_256622684.1">
    <property type="nucleotide sequence ID" value="NZ_JTEO01000004.1"/>
</dbReference>
<evidence type="ECO:0000256" key="2">
    <source>
        <dbReference type="ARBA" id="ARBA00022723"/>
    </source>
</evidence>
<keyword evidence="7" id="KW-0472">Membrane</keyword>
<comment type="caution">
    <text evidence="9">The sequence shown here is derived from an EMBL/GenBank/DDBJ whole genome shotgun (WGS) entry which is preliminary data.</text>
</comment>
<dbReference type="GO" id="GO:0006508">
    <property type="term" value="P:proteolysis"/>
    <property type="evidence" value="ECO:0007669"/>
    <property type="project" value="UniProtKB-KW"/>
</dbReference>
<dbReference type="GO" id="GO:0046872">
    <property type="term" value="F:metal ion binding"/>
    <property type="evidence" value="ECO:0007669"/>
    <property type="project" value="UniProtKB-KW"/>
</dbReference>
<gene>
    <name evidence="9" type="ORF">PV02_07005</name>
</gene>
<evidence type="ECO:0000313" key="9">
    <source>
        <dbReference type="EMBL" id="MCQ6962833.1"/>
    </source>
</evidence>
<evidence type="ECO:0000256" key="4">
    <source>
        <dbReference type="ARBA" id="ARBA00022833"/>
    </source>
</evidence>
<protein>
    <recommendedName>
        <fullName evidence="8">Peptidase M48 domain-containing protein</fullName>
    </recommendedName>
</protein>
<evidence type="ECO:0000256" key="7">
    <source>
        <dbReference type="SAM" id="Phobius"/>
    </source>
</evidence>
<feature type="transmembrane region" description="Helical" evidence="7">
    <location>
        <begin position="20"/>
        <end position="41"/>
    </location>
</feature>
<keyword evidence="2" id="KW-0479">Metal-binding</keyword>
<feature type="domain" description="Peptidase M48" evidence="8">
    <location>
        <begin position="122"/>
        <end position="186"/>
    </location>
</feature>
<organism evidence="9 10">
    <name type="scientific">Methanolobus chelungpuianus</name>
    <dbReference type="NCBI Taxonomy" id="502115"/>
    <lineage>
        <taxon>Archaea</taxon>
        <taxon>Methanobacteriati</taxon>
        <taxon>Methanobacteriota</taxon>
        <taxon>Stenosarchaea group</taxon>
        <taxon>Methanomicrobia</taxon>
        <taxon>Methanosarcinales</taxon>
        <taxon>Methanosarcinaceae</taxon>
        <taxon>Methanolobus</taxon>
    </lineage>
</organism>
<evidence type="ECO:0000256" key="5">
    <source>
        <dbReference type="ARBA" id="ARBA00023049"/>
    </source>
</evidence>
<dbReference type="InterPro" id="IPR001915">
    <property type="entry name" value="Peptidase_M48"/>
</dbReference>
<sequence length="233" mass="25607">MFSISNEIGCYITCISDSGMLPLLLASLFTALLLFVSYFNAKTPGIRISSFIAAQLCMLASIGIVVSSMHCSRMLTIEIYTAYAGLSTLAALLLPRVYQRVLIGRYRARPIVEIMEWPQAFVNKVGNNSSLNSSGTVNVYYYDSAVPRAFACGKAIFLSIGLIEIMDMDELKAILAHEVWHLRHRTGTPILRNLSMITFTRNCTGNELEGLADTFASKTVSKNAVESARAKLS</sequence>
<comment type="cofactor">
    <cofactor evidence="6">
        <name>Zn(2+)</name>
        <dbReference type="ChEBI" id="CHEBI:29105"/>
    </cofactor>
    <text evidence="6">Binds 1 zinc ion per subunit.</text>
</comment>
<keyword evidence="7" id="KW-0812">Transmembrane</keyword>
<dbReference type="EMBL" id="JTEO01000004">
    <property type="protein sequence ID" value="MCQ6962833.1"/>
    <property type="molecule type" value="Genomic_DNA"/>
</dbReference>
<feature type="transmembrane region" description="Helical" evidence="7">
    <location>
        <begin position="79"/>
        <end position="98"/>
    </location>
</feature>
<evidence type="ECO:0000313" key="10">
    <source>
        <dbReference type="Proteomes" id="UP001206983"/>
    </source>
</evidence>
<keyword evidence="4 6" id="KW-0862">Zinc</keyword>
<evidence type="ECO:0000256" key="3">
    <source>
        <dbReference type="ARBA" id="ARBA00022801"/>
    </source>
</evidence>
<accession>A0AAE3HBN3</accession>
<keyword evidence="7" id="KW-1133">Transmembrane helix</keyword>
<keyword evidence="1 6" id="KW-0645">Protease</keyword>
<dbReference type="GO" id="GO:0004222">
    <property type="term" value="F:metalloendopeptidase activity"/>
    <property type="evidence" value="ECO:0007669"/>
    <property type="project" value="InterPro"/>
</dbReference>
<keyword evidence="5 6" id="KW-0482">Metalloprotease</keyword>
<dbReference type="Proteomes" id="UP001206983">
    <property type="component" value="Unassembled WGS sequence"/>
</dbReference>
<comment type="similarity">
    <text evidence="6">Belongs to the peptidase M48 family.</text>
</comment>
<evidence type="ECO:0000256" key="6">
    <source>
        <dbReference type="RuleBase" id="RU003983"/>
    </source>
</evidence>
<dbReference type="Pfam" id="PF01435">
    <property type="entry name" value="Peptidase_M48"/>
    <property type="match status" value="1"/>
</dbReference>
<name>A0AAE3HBN3_9EURY</name>
<keyword evidence="3 6" id="KW-0378">Hydrolase</keyword>
<keyword evidence="10" id="KW-1185">Reference proteome</keyword>
<dbReference type="AlphaFoldDB" id="A0AAE3HBN3"/>
<dbReference type="Gene3D" id="3.30.2010.10">
    <property type="entry name" value="Metalloproteases ('zincins'), catalytic domain"/>
    <property type="match status" value="1"/>
</dbReference>
<evidence type="ECO:0000259" key="8">
    <source>
        <dbReference type="Pfam" id="PF01435"/>
    </source>
</evidence>
<evidence type="ECO:0000256" key="1">
    <source>
        <dbReference type="ARBA" id="ARBA00022670"/>
    </source>
</evidence>
<reference evidence="9 10" key="1">
    <citation type="journal article" date="2011" name="Appl. Environ. Microbiol.">
        <title>Methanogenic archaea isolated from Taiwan's Chelungpu fault.</title>
        <authorList>
            <person name="Wu S.Y."/>
            <person name="Lai M.C."/>
        </authorList>
    </citation>
    <scope>NUCLEOTIDE SEQUENCE [LARGE SCALE GENOMIC DNA]</scope>
    <source>
        <strain evidence="9 10">St545Mb</strain>
    </source>
</reference>
<feature type="transmembrane region" description="Helical" evidence="7">
    <location>
        <begin position="48"/>
        <end position="67"/>
    </location>
</feature>